<sequence length="409" mass="45407">MENIKTASVEQIIARLAEIQTEMDKDDADLDALNTEADELLARKAELKSEAEEKELKRSALLNRLNEGTVVANPVSPKKEDDDMLERKAFMDYVISGKTPEAGVLQRADAAGVSSNLGVLIPNHVQQEIIQEVKKIHGRLYGKVKHLNLPGGVEYPIGSFEATFKRITETTVSDRQNPGGITGSIIFKYNIGEIRLSRTLLQTVLSVPTFEAELAKVIAEAYVKAMDEEILTGDPTKQQLEGILTKTGIKTIEINEDEMKDWKTFQKKIMAKLPLGMKNKPYEYIMSNGTFEGNIMTLADDNNRPVYTETVNPVDGWVDARIKGHGVTLVEPELLPDFDTAAAGKVFAVLWVPGEAYAINSNMQFSTVRYMDHEKNEEVTKALVINDGKVLRPDLIYQIKKVAKPTTGA</sequence>
<keyword evidence="2" id="KW-0175">Coiled coil</keyword>
<evidence type="ECO:0000259" key="3">
    <source>
        <dbReference type="Pfam" id="PF05065"/>
    </source>
</evidence>
<name>A0A140DVF6_9FIRM</name>
<accession>A0A140DVF6</accession>
<evidence type="ECO:0000313" key="4">
    <source>
        <dbReference type="EMBL" id="AMK54633.1"/>
    </source>
</evidence>
<evidence type="ECO:0000256" key="2">
    <source>
        <dbReference type="SAM" id="Coils"/>
    </source>
</evidence>
<dbReference type="Pfam" id="PF05065">
    <property type="entry name" value="Phage_capsid"/>
    <property type="match status" value="1"/>
</dbReference>
<dbReference type="NCBIfam" id="TIGR01554">
    <property type="entry name" value="major_cap_HK97"/>
    <property type="match status" value="1"/>
</dbReference>
<dbReference type="KEGG" id="fro:AALO17_14990"/>
<organism evidence="4 5">
    <name type="scientific">Faecalibaculum rodentium</name>
    <dbReference type="NCBI Taxonomy" id="1702221"/>
    <lineage>
        <taxon>Bacteria</taxon>
        <taxon>Bacillati</taxon>
        <taxon>Bacillota</taxon>
        <taxon>Erysipelotrichia</taxon>
        <taxon>Erysipelotrichales</taxon>
        <taxon>Erysipelotrichaceae</taxon>
        <taxon>Faecalibaculum</taxon>
    </lineage>
</organism>
<gene>
    <name evidence="4" type="ORF">AALO17_14990</name>
</gene>
<feature type="coiled-coil region" evidence="2">
    <location>
        <begin position="16"/>
        <end position="64"/>
    </location>
</feature>
<evidence type="ECO:0000313" key="5">
    <source>
        <dbReference type="Proteomes" id="UP000069771"/>
    </source>
</evidence>
<dbReference type="Proteomes" id="UP000069771">
    <property type="component" value="Chromosome"/>
</dbReference>
<reference evidence="4 5" key="1">
    <citation type="journal article" date="2016" name="Gut Pathog.">
        <title>Whole genome sequencing of "Faecalibaculum rodentium" ALO17, isolated from C57BL/6J laboratory mouse feces.</title>
        <authorList>
            <person name="Lim S."/>
            <person name="Chang D.H."/>
            <person name="Ahn S."/>
            <person name="Kim B.C."/>
        </authorList>
    </citation>
    <scope>NUCLEOTIDE SEQUENCE [LARGE SCALE GENOMIC DNA]</scope>
    <source>
        <strain evidence="4 5">Alo17</strain>
    </source>
</reference>
<dbReference type="RefSeq" id="WP_067557271.1">
    <property type="nucleotide sequence ID" value="NZ_CAJTBG010000038.1"/>
</dbReference>
<dbReference type="SUPFAM" id="SSF56563">
    <property type="entry name" value="Major capsid protein gp5"/>
    <property type="match status" value="1"/>
</dbReference>
<dbReference type="OrthoDB" id="9786516at2"/>
<dbReference type="GeneID" id="78478194"/>
<dbReference type="InterPro" id="IPR024455">
    <property type="entry name" value="Phage_capsid"/>
</dbReference>
<protein>
    <recommendedName>
        <fullName evidence="3">Phage capsid-like C-terminal domain-containing protein</fullName>
    </recommendedName>
</protein>
<dbReference type="InterPro" id="IPR054612">
    <property type="entry name" value="Phage_capsid-like_C"/>
</dbReference>
<proteinExistence type="predicted"/>
<dbReference type="AlphaFoldDB" id="A0A140DVF6"/>
<feature type="domain" description="Phage capsid-like C-terminal" evidence="3">
    <location>
        <begin position="118"/>
        <end position="395"/>
    </location>
</feature>
<keyword evidence="5" id="KW-1185">Reference proteome</keyword>
<dbReference type="EMBL" id="CP011391">
    <property type="protein sequence ID" value="AMK54633.1"/>
    <property type="molecule type" value="Genomic_DNA"/>
</dbReference>
<comment type="subcellular location">
    <subcellularLocation>
        <location evidence="1">Virion</location>
    </subcellularLocation>
</comment>
<dbReference type="STRING" id="1702221.AALO17_14990"/>
<evidence type="ECO:0000256" key="1">
    <source>
        <dbReference type="ARBA" id="ARBA00004328"/>
    </source>
</evidence>